<keyword evidence="1" id="KW-0812">Transmembrane</keyword>
<keyword evidence="1" id="KW-1133">Transmembrane helix</keyword>
<organism evidence="3 4">
    <name type="scientific">Gordonia pseudamarae</name>
    <dbReference type="NCBI Taxonomy" id="2831662"/>
    <lineage>
        <taxon>Bacteria</taxon>
        <taxon>Bacillati</taxon>
        <taxon>Actinomycetota</taxon>
        <taxon>Actinomycetes</taxon>
        <taxon>Mycobacteriales</taxon>
        <taxon>Gordoniaceae</taxon>
        <taxon>Gordonia</taxon>
    </lineage>
</organism>
<name>A0ABX6IRB1_9ACTN</name>
<sequence length="239" mass="24807">MERSRLNSAMWILATIAVLVTANLMVAFGSEYLPTAVTYAAVPVAAVVLVVMARASGLGWADLGLARSQIRPSLPYAAAAIGVVVIVVGAVIAIPALRQFFLSEKYNAVLPALFAAGIAIPLHTVLPEELAFRSVLHGRLTHLFGVRAAVFVGAFAFGLWHIASSWGLTDGNKGFTEVLGSGTFGQIAGVVGAVVATAVAGLILSWLRHRSTSLIAPIALHWALNATGAVAAAAAWQFA</sequence>
<feature type="transmembrane region" description="Helical" evidence="1">
    <location>
        <begin position="183"/>
        <end position="207"/>
    </location>
</feature>
<evidence type="ECO:0000259" key="2">
    <source>
        <dbReference type="Pfam" id="PF02517"/>
    </source>
</evidence>
<feature type="transmembrane region" description="Helical" evidence="1">
    <location>
        <begin position="144"/>
        <end position="163"/>
    </location>
</feature>
<dbReference type="Pfam" id="PF02517">
    <property type="entry name" value="Rce1-like"/>
    <property type="match status" value="1"/>
</dbReference>
<dbReference type="InterPro" id="IPR015837">
    <property type="entry name" value="UCP026622_CAAX_protease"/>
</dbReference>
<keyword evidence="3" id="KW-0482">Metalloprotease</keyword>
<keyword evidence="1" id="KW-0472">Membrane</keyword>
<keyword evidence="3" id="KW-0378">Hydrolase</keyword>
<evidence type="ECO:0000313" key="4">
    <source>
        <dbReference type="Proteomes" id="UP001059836"/>
    </source>
</evidence>
<dbReference type="Proteomes" id="UP001059836">
    <property type="component" value="Chromosome"/>
</dbReference>
<evidence type="ECO:0000313" key="3">
    <source>
        <dbReference type="EMBL" id="QHN37525.1"/>
    </source>
</evidence>
<keyword evidence="4" id="KW-1185">Reference proteome</keyword>
<feature type="transmembrane region" description="Helical" evidence="1">
    <location>
        <begin position="214"/>
        <end position="236"/>
    </location>
</feature>
<accession>A0ABX6IRB1</accession>
<dbReference type="PIRSF" id="PIRSF026622">
    <property type="entry name" value="Proteas_026622"/>
    <property type="match status" value="1"/>
</dbReference>
<proteinExistence type="predicted"/>
<feature type="transmembrane region" description="Helical" evidence="1">
    <location>
        <begin position="36"/>
        <end position="55"/>
    </location>
</feature>
<feature type="transmembrane region" description="Helical" evidence="1">
    <location>
        <begin position="76"/>
        <end position="97"/>
    </location>
</feature>
<dbReference type="EMBL" id="CP045809">
    <property type="protein sequence ID" value="QHN37525.1"/>
    <property type="molecule type" value="Genomic_DNA"/>
</dbReference>
<keyword evidence="3" id="KW-0645">Protease</keyword>
<protein>
    <submittedName>
        <fullName evidence="3">CPBP family intramembrane metalloprotease</fullName>
    </submittedName>
</protein>
<reference evidence="3" key="1">
    <citation type="journal article" date="2021" name="Nat. Microbiol.">
        <title>Cocultivation of an ultrasmall environmental parasitic bacterium with lytic ability against bacteria associated with wastewater foams.</title>
        <authorList>
            <person name="Batinovic S."/>
            <person name="Rose J.J.A."/>
            <person name="Ratcliffe J."/>
            <person name="Seviour R.J."/>
            <person name="Petrovski S."/>
        </authorList>
    </citation>
    <scope>NUCLEOTIDE SEQUENCE</scope>
    <source>
        <strain evidence="3">CON9</strain>
    </source>
</reference>
<feature type="transmembrane region" description="Helical" evidence="1">
    <location>
        <begin position="109"/>
        <end position="132"/>
    </location>
</feature>
<dbReference type="GO" id="GO:0008237">
    <property type="term" value="F:metallopeptidase activity"/>
    <property type="evidence" value="ECO:0007669"/>
    <property type="project" value="UniProtKB-KW"/>
</dbReference>
<dbReference type="InterPro" id="IPR003675">
    <property type="entry name" value="Rce1/LyrA-like_dom"/>
</dbReference>
<evidence type="ECO:0000256" key="1">
    <source>
        <dbReference type="SAM" id="Phobius"/>
    </source>
</evidence>
<gene>
    <name evidence="3" type="ORF">GII31_11900</name>
</gene>
<feature type="domain" description="CAAX prenyl protease 2/Lysostaphin resistance protein A-like" evidence="2">
    <location>
        <begin position="114"/>
        <end position="226"/>
    </location>
</feature>
<feature type="transmembrane region" description="Helical" evidence="1">
    <location>
        <begin position="9"/>
        <end position="30"/>
    </location>
</feature>